<dbReference type="OrthoDB" id="10477983at2759"/>
<dbReference type="RefSeq" id="XP_004830292.1">
    <property type="nucleotide sequence ID" value="XM_004830235.1"/>
</dbReference>
<evidence type="ECO:0000313" key="2">
    <source>
        <dbReference type="EMBL" id="AFZ80626.1"/>
    </source>
</evidence>
<dbReference type="EMBL" id="CP001670">
    <property type="protein sequence ID" value="AFZ80626.1"/>
    <property type="molecule type" value="Genomic_DNA"/>
</dbReference>
<evidence type="ECO:0000256" key="1">
    <source>
        <dbReference type="SAM" id="SignalP"/>
    </source>
</evidence>
<sequence>MKVPSVSFCFPLLALLLTGATTSAFEMKNIIDINADNEVTDYPNYFEDFTVKKFLDRNQPLLTENTLFISFLTASNT</sequence>
<dbReference type="VEuPathDB" id="PiroplasmaDB:BEWA_000310"/>
<proteinExistence type="predicted"/>
<organism evidence="2 3">
    <name type="scientific">Theileria equi strain WA</name>
    <dbReference type="NCBI Taxonomy" id="1537102"/>
    <lineage>
        <taxon>Eukaryota</taxon>
        <taxon>Sar</taxon>
        <taxon>Alveolata</taxon>
        <taxon>Apicomplexa</taxon>
        <taxon>Aconoidasida</taxon>
        <taxon>Piroplasmida</taxon>
        <taxon>Theileriidae</taxon>
        <taxon>Theileria</taxon>
    </lineage>
</organism>
<feature type="chain" id="PRO_5003939967" evidence="1">
    <location>
        <begin position="25"/>
        <end position="77"/>
    </location>
</feature>
<gene>
    <name evidence="2" type="ORF">BEWA_000310</name>
</gene>
<dbReference type="Proteomes" id="UP000031512">
    <property type="component" value="Chromosome 3"/>
</dbReference>
<evidence type="ECO:0000313" key="3">
    <source>
        <dbReference type="Proteomes" id="UP000031512"/>
    </source>
</evidence>
<reference evidence="2 3" key="1">
    <citation type="journal article" date="2012" name="BMC Genomics">
        <title>Comparative genomic analysis and phylogenetic position of Theileria equi.</title>
        <authorList>
            <person name="Kappmeyer L.S."/>
            <person name="Thiagarajan M."/>
            <person name="Herndon D.R."/>
            <person name="Ramsay J.D."/>
            <person name="Caler E."/>
            <person name="Djikeng A."/>
            <person name="Gillespie J.J."/>
            <person name="Lau A.O."/>
            <person name="Roalson E.H."/>
            <person name="Silva J.C."/>
            <person name="Silva M.G."/>
            <person name="Suarez C.E."/>
            <person name="Ueti M.W."/>
            <person name="Nene V.M."/>
            <person name="Mealey R.H."/>
            <person name="Knowles D.P."/>
            <person name="Brayton K.A."/>
        </authorList>
    </citation>
    <scope>NUCLEOTIDE SEQUENCE [LARGE SCALE GENOMIC DNA]</scope>
    <source>
        <strain evidence="2 3">WA</strain>
    </source>
</reference>
<name>L0B041_THEEQ</name>
<keyword evidence="3" id="KW-1185">Reference proteome</keyword>
<dbReference type="AlphaFoldDB" id="L0B041"/>
<protein>
    <submittedName>
        <fullName evidence="2">Signal peptide-containing protein</fullName>
    </submittedName>
</protein>
<dbReference type="KEGG" id="beq:BEWA_000310"/>
<dbReference type="GeneID" id="15804709"/>
<accession>L0B041</accession>
<feature type="signal peptide" evidence="1">
    <location>
        <begin position="1"/>
        <end position="24"/>
    </location>
</feature>
<keyword evidence="1" id="KW-0732">Signal</keyword>